<protein>
    <submittedName>
        <fullName evidence="1">Uncharacterized protein</fullName>
    </submittedName>
</protein>
<dbReference type="OrthoDB" id="3267098at2759"/>
<dbReference type="HOGENOM" id="CLU_002498_9_1_1"/>
<dbReference type="STRING" id="914234.M2QJF7"/>
<dbReference type="EMBL" id="KB445797">
    <property type="protein sequence ID" value="EMD37183.1"/>
    <property type="molecule type" value="Genomic_DNA"/>
</dbReference>
<name>M2QJF7_CERS8</name>
<evidence type="ECO:0000313" key="2">
    <source>
        <dbReference type="Proteomes" id="UP000016930"/>
    </source>
</evidence>
<proteinExistence type="predicted"/>
<keyword evidence="2" id="KW-1185">Reference proteome</keyword>
<reference evidence="1 2" key="1">
    <citation type="journal article" date="2012" name="Proc. Natl. Acad. Sci. U.S.A.">
        <title>Comparative genomics of Ceriporiopsis subvermispora and Phanerochaete chrysosporium provide insight into selective ligninolysis.</title>
        <authorList>
            <person name="Fernandez-Fueyo E."/>
            <person name="Ruiz-Duenas F.J."/>
            <person name="Ferreira P."/>
            <person name="Floudas D."/>
            <person name="Hibbett D.S."/>
            <person name="Canessa P."/>
            <person name="Larrondo L.F."/>
            <person name="James T.Y."/>
            <person name="Seelenfreund D."/>
            <person name="Lobos S."/>
            <person name="Polanco R."/>
            <person name="Tello M."/>
            <person name="Honda Y."/>
            <person name="Watanabe T."/>
            <person name="Watanabe T."/>
            <person name="Ryu J.S."/>
            <person name="Kubicek C.P."/>
            <person name="Schmoll M."/>
            <person name="Gaskell J."/>
            <person name="Hammel K.E."/>
            <person name="St John F.J."/>
            <person name="Vanden Wymelenberg A."/>
            <person name="Sabat G."/>
            <person name="Splinter BonDurant S."/>
            <person name="Syed K."/>
            <person name="Yadav J.S."/>
            <person name="Doddapaneni H."/>
            <person name="Subramanian V."/>
            <person name="Lavin J.L."/>
            <person name="Oguiza J.A."/>
            <person name="Perez G."/>
            <person name="Pisabarro A.G."/>
            <person name="Ramirez L."/>
            <person name="Santoyo F."/>
            <person name="Master E."/>
            <person name="Coutinho P.M."/>
            <person name="Henrissat B."/>
            <person name="Lombard V."/>
            <person name="Magnuson J.K."/>
            <person name="Kuees U."/>
            <person name="Hori C."/>
            <person name="Igarashi K."/>
            <person name="Samejima M."/>
            <person name="Held B.W."/>
            <person name="Barry K.W."/>
            <person name="LaButti K.M."/>
            <person name="Lapidus A."/>
            <person name="Lindquist E.A."/>
            <person name="Lucas S.M."/>
            <person name="Riley R."/>
            <person name="Salamov A.A."/>
            <person name="Hoffmeister D."/>
            <person name="Schwenk D."/>
            <person name="Hadar Y."/>
            <person name="Yarden O."/>
            <person name="de Vries R.P."/>
            <person name="Wiebenga A."/>
            <person name="Stenlid J."/>
            <person name="Eastwood D."/>
            <person name="Grigoriev I.V."/>
            <person name="Berka R.M."/>
            <person name="Blanchette R.A."/>
            <person name="Kersten P."/>
            <person name="Martinez A.T."/>
            <person name="Vicuna R."/>
            <person name="Cullen D."/>
        </authorList>
    </citation>
    <scope>NUCLEOTIDE SEQUENCE [LARGE SCALE GENOMIC DNA]</scope>
    <source>
        <strain evidence="1 2">B</strain>
    </source>
</reference>
<gene>
    <name evidence="1" type="ORF">CERSUDRAFT_50942</name>
</gene>
<organism evidence="1 2">
    <name type="scientific">Ceriporiopsis subvermispora (strain B)</name>
    <name type="common">White-rot fungus</name>
    <name type="synonym">Gelatoporia subvermispora</name>
    <dbReference type="NCBI Taxonomy" id="914234"/>
    <lineage>
        <taxon>Eukaryota</taxon>
        <taxon>Fungi</taxon>
        <taxon>Dikarya</taxon>
        <taxon>Basidiomycota</taxon>
        <taxon>Agaricomycotina</taxon>
        <taxon>Agaricomycetes</taxon>
        <taxon>Polyporales</taxon>
        <taxon>Gelatoporiaceae</taxon>
        <taxon>Gelatoporia</taxon>
    </lineage>
</organism>
<dbReference type="AlphaFoldDB" id="M2QJF7"/>
<evidence type="ECO:0000313" key="1">
    <source>
        <dbReference type="EMBL" id="EMD37183.1"/>
    </source>
</evidence>
<sequence length="202" mass="23747">DFVPKLTDHLISRLRGIPYDGDKEVYSNEDRLKIRFKKNRLYQHKKMRVNYTTYDMRRAQDSINPRTHGDVMLLSCEDQEEVSDPHPYWYARVVGIYHVDVCEEVAPRQWSDSQQMDFVLVRWFGRDLKRAGGFSARRLPRVGFMHGDDPGAFGFLDPKLIIRNAHIILGFAGRRTDELMGPSIARQSIENDEDWDYYCVNM</sequence>
<dbReference type="Proteomes" id="UP000016930">
    <property type="component" value="Unassembled WGS sequence"/>
</dbReference>
<feature type="non-terminal residue" evidence="1">
    <location>
        <position position="1"/>
    </location>
</feature>
<accession>M2QJF7</accession>